<keyword evidence="2" id="KW-1133">Transmembrane helix</keyword>
<protein>
    <submittedName>
        <fullName evidence="3">Uncharacterized protein</fullName>
    </submittedName>
</protein>
<evidence type="ECO:0000256" key="2">
    <source>
        <dbReference type="SAM" id="Phobius"/>
    </source>
</evidence>
<name>A0A830HFT9_9CHLO</name>
<dbReference type="EMBL" id="BNJQ01000010">
    <property type="protein sequence ID" value="GHP05668.1"/>
    <property type="molecule type" value="Genomic_DNA"/>
</dbReference>
<feature type="transmembrane region" description="Helical" evidence="2">
    <location>
        <begin position="85"/>
        <end position="104"/>
    </location>
</feature>
<accession>A0A830HFT9</accession>
<keyword evidence="4" id="KW-1185">Reference proteome</keyword>
<feature type="compositionally biased region" description="Acidic residues" evidence="1">
    <location>
        <begin position="270"/>
        <end position="290"/>
    </location>
</feature>
<evidence type="ECO:0000313" key="4">
    <source>
        <dbReference type="Proteomes" id="UP000660262"/>
    </source>
</evidence>
<feature type="compositionally biased region" description="Basic and acidic residues" evidence="1">
    <location>
        <begin position="298"/>
        <end position="311"/>
    </location>
</feature>
<dbReference type="Proteomes" id="UP000660262">
    <property type="component" value="Unassembled WGS sequence"/>
</dbReference>
<gene>
    <name evidence="3" type="ORF">PPROV_000441800</name>
</gene>
<dbReference type="AlphaFoldDB" id="A0A830HFT9"/>
<evidence type="ECO:0000256" key="1">
    <source>
        <dbReference type="SAM" id="MobiDB-lite"/>
    </source>
</evidence>
<feature type="region of interest" description="Disordered" evidence="1">
    <location>
        <begin position="177"/>
        <end position="240"/>
    </location>
</feature>
<proteinExistence type="predicted"/>
<keyword evidence="2" id="KW-0812">Transmembrane</keyword>
<comment type="caution">
    <text evidence="3">The sequence shown here is derived from an EMBL/GenBank/DDBJ whole genome shotgun (WGS) entry which is preliminary data.</text>
</comment>
<feature type="compositionally biased region" description="Basic and acidic residues" evidence="1">
    <location>
        <begin position="320"/>
        <end position="343"/>
    </location>
</feature>
<evidence type="ECO:0000313" key="3">
    <source>
        <dbReference type="EMBL" id="GHP05668.1"/>
    </source>
</evidence>
<feature type="region of interest" description="Disordered" evidence="1">
    <location>
        <begin position="267"/>
        <end position="365"/>
    </location>
</feature>
<keyword evidence="2" id="KW-0472">Membrane</keyword>
<sequence length="808" mass="92571">MMASAAAAERAADAACHATRVVINSSNTTTTTTTGGGGGGAAAAAAIKKKDSDLYSYHNIDDGDDGRRRRRYHYYDGSRYNHHRCLRRIFLVGIFVGAIVAGLVRCIRFSHYYDLGVGSSSTSLYTRTYGAEVTVVRHHQPLVKQQQEEQQRVAGKIEDDDVKQWLQDRKEYMDKQGGIDVIGNKYQDNDEQEGVGQNDDNEVEDDDEDDDADYEETRKKGSIAKQPGIANPDDNTDEDYTMIEGMNRTQLFEEAEKEAHDLLAKYKLIEDEDDEEDGDDDDGDDEEEDDIAARKMKNREGNNKSPSREEEGREEEDDEDSRRQQKASHDASEFHKVLSKESGRPGGARISWSVDRFQKEENPPGAKRWMKIVDLPRALKQPLGAPCKRDGECLSENCDVHFGKHPDGRKDTYTCVDRPKIILGRWPGRLGNRMFAYAYGREYAHIFGYDLYLVSHWEGTRLFKNHYYKVIDSDREFVRTFMTQNEDHHKALRLYNKRQKQRLKGISYHKPSDWGTPNGVTEDSIGSYKSFIFSRYNETRVASYFEFSDLVKSLPVYKEWEAKAGTYDIAHLRRDDIAYWRDKRTQGYSVISKRSYMRAFQEFGTDNKTVLWATDDKTGKWGVGFPTSYGIPPGGWAYPEGEKTVPDILFPFLPDMLRMYFARKFYRANSSFSWWIAFMAHRTRGADVYSPVLHARHLFGGSDKRKPEHVTTDFEFVHGTHPHWMCMKWDTNCGDIVFGPEALSRTHYKCGGLHPSSGLFADVKYPACTRDEVRTQNATIAADRARWRTHLGVANMTGRAYGDEPLDW</sequence>
<feature type="compositionally biased region" description="Acidic residues" evidence="1">
    <location>
        <begin position="189"/>
        <end position="214"/>
    </location>
</feature>
<reference evidence="3" key="1">
    <citation type="submission" date="2020-10" db="EMBL/GenBank/DDBJ databases">
        <title>Unveiling of a novel bifunctional photoreceptor, Dualchrome1, isolated from a cosmopolitan green alga.</title>
        <authorList>
            <person name="Suzuki S."/>
            <person name="Kawachi M."/>
        </authorList>
    </citation>
    <scope>NUCLEOTIDE SEQUENCE</scope>
    <source>
        <strain evidence="3">NIES 2893</strain>
    </source>
</reference>
<organism evidence="3 4">
    <name type="scientific">Pycnococcus provasolii</name>
    <dbReference type="NCBI Taxonomy" id="41880"/>
    <lineage>
        <taxon>Eukaryota</taxon>
        <taxon>Viridiplantae</taxon>
        <taxon>Chlorophyta</taxon>
        <taxon>Pseudoscourfieldiophyceae</taxon>
        <taxon>Pseudoscourfieldiales</taxon>
        <taxon>Pycnococcaceae</taxon>
        <taxon>Pycnococcus</taxon>
    </lineage>
</organism>